<feature type="transmembrane region" description="Helical" evidence="7">
    <location>
        <begin position="310"/>
        <end position="332"/>
    </location>
</feature>
<evidence type="ECO:0000256" key="6">
    <source>
        <dbReference type="ARBA" id="ARBA00023136"/>
    </source>
</evidence>
<feature type="transmembrane region" description="Helical" evidence="7">
    <location>
        <begin position="374"/>
        <end position="397"/>
    </location>
</feature>
<evidence type="ECO:0000313" key="9">
    <source>
        <dbReference type="EMBL" id="STZ43846.1"/>
    </source>
</evidence>
<reference evidence="9 10" key="1">
    <citation type="submission" date="2018-06" db="EMBL/GenBank/DDBJ databases">
        <authorList>
            <consortium name="Pathogen Informatics"/>
            <person name="Doyle S."/>
        </authorList>
    </citation>
    <scope>NUCLEOTIDE SEQUENCE [LARGE SCALE GENOMIC DNA]</scope>
    <source>
        <strain evidence="9 10">NCTC10742</strain>
    </source>
</reference>
<evidence type="ECO:0000256" key="4">
    <source>
        <dbReference type="ARBA" id="ARBA00022692"/>
    </source>
</evidence>
<dbReference type="Proteomes" id="UP000254291">
    <property type="component" value="Unassembled WGS sequence"/>
</dbReference>
<feature type="transmembrane region" description="Helical" evidence="7">
    <location>
        <begin position="93"/>
        <end position="112"/>
    </location>
</feature>
<feature type="transmembrane region" description="Helical" evidence="7">
    <location>
        <begin position="280"/>
        <end position="304"/>
    </location>
</feature>
<dbReference type="InterPro" id="IPR011701">
    <property type="entry name" value="MFS"/>
</dbReference>
<keyword evidence="6 7" id="KW-0472">Membrane</keyword>
<evidence type="ECO:0000256" key="2">
    <source>
        <dbReference type="ARBA" id="ARBA00022448"/>
    </source>
</evidence>
<dbReference type="PROSITE" id="PS50850">
    <property type="entry name" value="MFS"/>
    <property type="match status" value="1"/>
</dbReference>
<sequence length="504" mass="52215">MSAEATALQTPGRLPPGWLRSRHFLGPVLAIGGVQLVAAMDGPVAVFALPRIQNELGLSDATRAWVITAYLLTFGGLILLGGRLGDAFGRKRVFLAGVALFTFASILCGIAWNGHSLVVARLLHGVAAAIVTPTCTALLATTFPKGPARNAAIAVFGALASIGAVLGLVVGGLLTEVSWRLAFLVNVPIGILVIFVARHMLRETQKELLRLDVAGAVLATLTITATVFGLSMGPEKGWLSPTTIGLGLAALVALTAFVIVERTAQNPIVPFSLFRDRDRFACFLAVLLSTGTSFTLTVLVAFYVQNIMGFSPAQAGVGFIPIAVAMALGTAVSSRLVMSLAPRVVVIAGATLVLGAMVFGGLTLHSDMPYFPDLVVPIVIGAFGIGIVNVPLGLSLIASVGPDRIGPTAAIIVMLQSVGGPTVLVVIQAVITWRTIQLGGTTGPVPGMSERQLDALGQSYTHGVLWLGGVAVLLAGVALFIRYTSAQVAHARQVQKEFDDGAAG</sequence>
<name>A0A378SPJ6_9MYCO</name>
<feature type="transmembrane region" description="Helical" evidence="7">
    <location>
        <begin position="463"/>
        <end position="483"/>
    </location>
</feature>
<evidence type="ECO:0000256" key="7">
    <source>
        <dbReference type="SAM" id="Phobius"/>
    </source>
</evidence>
<keyword evidence="4 7" id="KW-0812">Transmembrane</keyword>
<dbReference type="SUPFAM" id="SSF103473">
    <property type="entry name" value="MFS general substrate transporter"/>
    <property type="match status" value="1"/>
</dbReference>
<dbReference type="CDD" id="cd17321">
    <property type="entry name" value="MFS_MMR_MDR_like"/>
    <property type="match status" value="1"/>
</dbReference>
<dbReference type="PANTHER" id="PTHR42718:SF46">
    <property type="entry name" value="BLR6921 PROTEIN"/>
    <property type="match status" value="1"/>
</dbReference>
<dbReference type="Pfam" id="PF07690">
    <property type="entry name" value="MFS_1"/>
    <property type="match status" value="1"/>
</dbReference>
<dbReference type="GO" id="GO:0005886">
    <property type="term" value="C:plasma membrane"/>
    <property type="evidence" value="ECO:0007669"/>
    <property type="project" value="UniProtKB-SubCell"/>
</dbReference>
<organism evidence="9 10">
    <name type="scientific">Mycolicibacterium gilvum</name>
    <dbReference type="NCBI Taxonomy" id="1804"/>
    <lineage>
        <taxon>Bacteria</taxon>
        <taxon>Bacillati</taxon>
        <taxon>Actinomycetota</taxon>
        <taxon>Actinomycetes</taxon>
        <taxon>Mycobacteriales</taxon>
        <taxon>Mycobacteriaceae</taxon>
        <taxon>Mycolicibacterium</taxon>
    </lineage>
</organism>
<feature type="transmembrane region" description="Helical" evidence="7">
    <location>
        <begin position="61"/>
        <end position="81"/>
    </location>
</feature>
<dbReference type="Gene3D" id="1.20.1250.20">
    <property type="entry name" value="MFS general substrate transporter like domains"/>
    <property type="match status" value="1"/>
</dbReference>
<feature type="transmembrane region" description="Helical" evidence="7">
    <location>
        <begin position="213"/>
        <end position="232"/>
    </location>
</feature>
<dbReference type="GO" id="GO:0022857">
    <property type="term" value="F:transmembrane transporter activity"/>
    <property type="evidence" value="ECO:0007669"/>
    <property type="project" value="InterPro"/>
</dbReference>
<gene>
    <name evidence="9" type="primary">efpA</name>
    <name evidence="9" type="ORF">NCTC10742_03076</name>
</gene>
<feature type="transmembrane region" description="Helical" evidence="7">
    <location>
        <begin position="344"/>
        <end position="362"/>
    </location>
</feature>
<feature type="transmembrane region" description="Helical" evidence="7">
    <location>
        <begin position="152"/>
        <end position="175"/>
    </location>
</feature>
<dbReference type="RefSeq" id="WP_115327542.1">
    <property type="nucleotide sequence ID" value="NZ_JACKST010000082.1"/>
</dbReference>
<dbReference type="AlphaFoldDB" id="A0A378SPJ6"/>
<accession>A0A378SPJ6</accession>
<evidence type="ECO:0000313" key="10">
    <source>
        <dbReference type="Proteomes" id="UP000254291"/>
    </source>
</evidence>
<evidence type="ECO:0000256" key="5">
    <source>
        <dbReference type="ARBA" id="ARBA00022989"/>
    </source>
</evidence>
<dbReference type="PANTHER" id="PTHR42718">
    <property type="entry name" value="MAJOR FACILITATOR SUPERFAMILY MULTIDRUG TRANSPORTER MFSC"/>
    <property type="match status" value="1"/>
</dbReference>
<dbReference type="InterPro" id="IPR020846">
    <property type="entry name" value="MFS_dom"/>
</dbReference>
<feature type="transmembrane region" description="Helical" evidence="7">
    <location>
        <begin position="181"/>
        <end position="201"/>
    </location>
</feature>
<feature type="transmembrane region" description="Helical" evidence="7">
    <location>
        <begin position="24"/>
        <end position="49"/>
    </location>
</feature>
<evidence type="ECO:0000256" key="1">
    <source>
        <dbReference type="ARBA" id="ARBA00004651"/>
    </source>
</evidence>
<dbReference type="InterPro" id="IPR036259">
    <property type="entry name" value="MFS_trans_sf"/>
</dbReference>
<keyword evidence="5 7" id="KW-1133">Transmembrane helix</keyword>
<comment type="subcellular location">
    <subcellularLocation>
        <location evidence="1">Cell membrane</location>
        <topology evidence="1">Multi-pass membrane protein</topology>
    </subcellularLocation>
</comment>
<feature type="transmembrane region" description="Helical" evidence="7">
    <location>
        <begin position="238"/>
        <end position="260"/>
    </location>
</feature>
<evidence type="ECO:0000256" key="3">
    <source>
        <dbReference type="ARBA" id="ARBA00022475"/>
    </source>
</evidence>
<feature type="transmembrane region" description="Helical" evidence="7">
    <location>
        <begin position="118"/>
        <end position="140"/>
    </location>
</feature>
<feature type="domain" description="Major facilitator superfamily (MFS) profile" evidence="8">
    <location>
        <begin position="27"/>
        <end position="487"/>
    </location>
</feature>
<proteinExistence type="predicted"/>
<protein>
    <submittedName>
        <fullName evidence="9">Integral membrane efflux protein EFPA</fullName>
    </submittedName>
</protein>
<keyword evidence="2" id="KW-0813">Transport</keyword>
<keyword evidence="3" id="KW-1003">Cell membrane</keyword>
<feature type="transmembrane region" description="Helical" evidence="7">
    <location>
        <begin position="409"/>
        <end position="431"/>
    </location>
</feature>
<dbReference type="Gene3D" id="1.20.1720.10">
    <property type="entry name" value="Multidrug resistance protein D"/>
    <property type="match status" value="1"/>
</dbReference>
<evidence type="ECO:0000259" key="8">
    <source>
        <dbReference type="PROSITE" id="PS50850"/>
    </source>
</evidence>
<dbReference type="EMBL" id="UGQM01000001">
    <property type="protein sequence ID" value="STZ43846.1"/>
    <property type="molecule type" value="Genomic_DNA"/>
</dbReference>